<reference evidence="8" key="1">
    <citation type="submission" date="2022-10" db="EMBL/GenBank/DDBJ databases">
        <authorList>
            <person name="Hyden B.L."/>
            <person name="Feng K."/>
            <person name="Yates T."/>
            <person name="Jawdy S."/>
            <person name="Smart L.B."/>
            <person name="Muchero W."/>
        </authorList>
    </citation>
    <scope>NUCLEOTIDE SEQUENCE</scope>
    <source>
        <tissue evidence="8">Shoot tip</tissue>
    </source>
</reference>
<evidence type="ECO:0000256" key="4">
    <source>
        <dbReference type="ARBA" id="ARBA00023029"/>
    </source>
</evidence>
<keyword evidence="5" id="KW-0238">DNA-binding</keyword>
<organism evidence="8 9">
    <name type="scientific">Salix suchowensis</name>
    <dbReference type="NCBI Taxonomy" id="1278906"/>
    <lineage>
        <taxon>Eukaryota</taxon>
        <taxon>Viridiplantae</taxon>
        <taxon>Streptophyta</taxon>
        <taxon>Embryophyta</taxon>
        <taxon>Tracheophyta</taxon>
        <taxon>Spermatophyta</taxon>
        <taxon>Magnoliopsida</taxon>
        <taxon>eudicotyledons</taxon>
        <taxon>Gunneridae</taxon>
        <taxon>Pentapetalae</taxon>
        <taxon>rosids</taxon>
        <taxon>fabids</taxon>
        <taxon>Malpighiales</taxon>
        <taxon>Salicaceae</taxon>
        <taxon>Saliceae</taxon>
        <taxon>Salix</taxon>
    </lineage>
</organism>
<keyword evidence="9" id="KW-1185">Reference proteome</keyword>
<evidence type="ECO:0000256" key="6">
    <source>
        <dbReference type="ARBA" id="ARBA00023235"/>
    </source>
</evidence>
<dbReference type="EMBL" id="JAPFFI010000026">
    <property type="protein sequence ID" value="KAJ6309510.1"/>
    <property type="molecule type" value="Genomic_DNA"/>
</dbReference>
<reference evidence="8" key="2">
    <citation type="journal article" date="2023" name="Int. J. Mol. Sci.">
        <title>De Novo Assembly and Annotation of 11 Diverse Shrub Willow (Salix) Genomes Reveals Novel Gene Organization in Sex-Linked Regions.</title>
        <authorList>
            <person name="Hyden B."/>
            <person name="Feng K."/>
            <person name="Yates T.B."/>
            <person name="Jawdy S."/>
            <person name="Cereghino C."/>
            <person name="Smart L.B."/>
            <person name="Muchero W."/>
        </authorList>
    </citation>
    <scope>NUCLEOTIDE SEQUENCE</scope>
    <source>
        <tissue evidence="8">Shoot tip</tissue>
    </source>
</reference>
<proteinExistence type="predicted"/>
<dbReference type="EC" id="5.6.2.2" evidence="3"/>
<evidence type="ECO:0000256" key="5">
    <source>
        <dbReference type="ARBA" id="ARBA00023125"/>
    </source>
</evidence>
<protein>
    <recommendedName>
        <fullName evidence="3">DNA topoisomerase (ATP-hydrolyzing)</fullName>
        <ecNumber evidence="3">5.6.2.2</ecNumber>
    </recommendedName>
</protein>
<accession>A0ABQ8ZSA0</accession>
<dbReference type="Gene3D" id="3.30.565.10">
    <property type="entry name" value="Histidine kinase-like ATPase, C-terminal domain"/>
    <property type="match status" value="1"/>
</dbReference>
<name>A0ABQ8ZSA0_9ROSI</name>
<evidence type="ECO:0000259" key="7">
    <source>
        <dbReference type="Pfam" id="PF09747"/>
    </source>
</evidence>
<dbReference type="InterPro" id="IPR050634">
    <property type="entry name" value="DNA_Topoisomerase_II"/>
</dbReference>
<dbReference type="Proteomes" id="UP001141253">
    <property type="component" value="Unassembled WGS sequence"/>
</dbReference>
<dbReference type="InterPro" id="IPR036890">
    <property type="entry name" value="HATPase_C_sf"/>
</dbReference>
<evidence type="ECO:0000313" key="9">
    <source>
        <dbReference type="Proteomes" id="UP001141253"/>
    </source>
</evidence>
<dbReference type="PANTHER" id="PTHR10169">
    <property type="entry name" value="DNA TOPOISOMERASE/GYRASE"/>
    <property type="match status" value="1"/>
</dbReference>
<sequence length="205" mass="23160">MSEDSKLAQSSKAKHIEAATLSAEEMGDMMGQLTYIMHQKFLAGEDHQHLDYSKIDDDETLDDHWLREANHDAEDKYFAEGSNYDDAEKKTTGGRNGYGAKLTNIFSTEFVIETADGKRQKKYKQVFSNNMGGKYESMITKCKEGENWTKVTFKPDLAKFSMSHLEEDVVALMKKRVVDMAGCLGKTEGRAKRKSCACQIISRLC</sequence>
<evidence type="ECO:0000256" key="3">
    <source>
        <dbReference type="ARBA" id="ARBA00012895"/>
    </source>
</evidence>
<keyword evidence="4" id="KW-0799">Topoisomerase</keyword>
<feature type="domain" description="CCD97-like C-terminal" evidence="7">
    <location>
        <begin position="6"/>
        <end position="80"/>
    </location>
</feature>
<dbReference type="InterPro" id="IPR040233">
    <property type="entry name" value="CCD97-like_C"/>
</dbReference>
<evidence type="ECO:0000256" key="2">
    <source>
        <dbReference type="ARBA" id="ARBA00001946"/>
    </source>
</evidence>
<gene>
    <name evidence="8" type="ORF">OIU77_015301</name>
</gene>
<dbReference type="PANTHER" id="PTHR10169:SF38">
    <property type="entry name" value="DNA TOPOISOMERASE 2"/>
    <property type="match status" value="1"/>
</dbReference>
<comment type="caution">
    <text evidence="8">The sequence shown here is derived from an EMBL/GenBank/DDBJ whole genome shotgun (WGS) entry which is preliminary data.</text>
</comment>
<keyword evidence="6" id="KW-0413">Isomerase</keyword>
<evidence type="ECO:0000256" key="1">
    <source>
        <dbReference type="ARBA" id="ARBA00000185"/>
    </source>
</evidence>
<comment type="catalytic activity">
    <reaction evidence="1">
        <text>ATP-dependent breakage, passage and rejoining of double-stranded DNA.</text>
        <dbReference type="EC" id="5.6.2.2"/>
    </reaction>
</comment>
<comment type="cofactor">
    <cofactor evidence="2">
        <name>Mg(2+)</name>
        <dbReference type="ChEBI" id="CHEBI:18420"/>
    </cofactor>
</comment>
<dbReference type="Pfam" id="PF09747">
    <property type="entry name" value="CCD97-like_C"/>
    <property type="match status" value="1"/>
</dbReference>
<dbReference type="SUPFAM" id="SSF55874">
    <property type="entry name" value="ATPase domain of HSP90 chaperone/DNA topoisomerase II/histidine kinase"/>
    <property type="match status" value="1"/>
</dbReference>
<evidence type="ECO:0000313" key="8">
    <source>
        <dbReference type="EMBL" id="KAJ6309510.1"/>
    </source>
</evidence>